<keyword evidence="2" id="KW-0813">Transport</keyword>
<dbReference type="InterPro" id="IPR010290">
    <property type="entry name" value="TM_effector"/>
</dbReference>
<keyword evidence="6 7" id="KW-0472">Membrane</keyword>
<evidence type="ECO:0000256" key="5">
    <source>
        <dbReference type="ARBA" id="ARBA00022989"/>
    </source>
</evidence>
<dbReference type="PANTHER" id="PTHR23513">
    <property type="entry name" value="INTEGRAL MEMBRANE EFFLUX PROTEIN-RELATED"/>
    <property type="match status" value="1"/>
</dbReference>
<evidence type="ECO:0000256" key="2">
    <source>
        <dbReference type="ARBA" id="ARBA00022448"/>
    </source>
</evidence>
<evidence type="ECO:0000313" key="10">
    <source>
        <dbReference type="Proteomes" id="UP000636888"/>
    </source>
</evidence>
<reference evidence="9" key="1">
    <citation type="submission" date="2020-12" db="EMBL/GenBank/DDBJ databases">
        <title>Geomonas sp. Red875, isolated from river sediment.</title>
        <authorList>
            <person name="Xu Z."/>
            <person name="Zhang Z."/>
            <person name="Masuda Y."/>
            <person name="Itoh H."/>
            <person name="Senoo K."/>
        </authorList>
    </citation>
    <scope>NUCLEOTIDE SEQUENCE</scope>
    <source>
        <strain evidence="9">Red875</strain>
    </source>
</reference>
<dbReference type="RefSeq" id="WP_199384658.1">
    <property type="nucleotide sequence ID" value="NZ_JAEMHM010000010.1"/>
</dbReference>
<feature type="transmembrane region" description="Helical" evidence="7">
    <location>
        <begin position="319"/>
        <end position="342"/>
    </location>
</feature>
<dbReference type="GO" id="GO:0005886">
    <property type="term" value="C:plasma membrane"/>
    <property type="evidence" value="ECO:0007669"/>
    <property type="project" value="UniProtKB-SubCell"/>
</dbReference>
<comment type="caution">
    <text evidence="9">The sequence shown here is derived from an EMBL/GenBank/DDBJ whole genome shotgun (WGS) entry which is preliminary data.</text>
</comment>
<evidence type="ECO:0000256" key="1">
    <source>
        <dbReference type="ARBA" id="ARBA00004651"/>
    </source>
</evidence>
<proteinExistence type="predicted"/>
<evidence type="ECO:0000259" key="8">
    <source>
        <dbReference type="PROSITE" id="PS50850"/>
    </source>
</evidence>
<evidence type="ECO:0000256" key="6">
    <source>
        <dbReference type="ARBA" id="ARBA00023136"/>
    </source>
</evidence>
<dbReference type="Proteomes" id="UP000636888">
    <property type="component" value="Unassembled WGS sequence"/>
</dbReference>
<feature type="transmembrane region" description="Helical" evidence="7">
    <location>
        <begin position="354"/>
        <end position="376"/>
    </location>
</feature>
<evidence type="ECO:0000313" key="9">
    <source>
        <dbReference type="EMBL" id="MBJ6725769.1"/>
    </source>
</evidence>
<name>A0A8J7JGD9_9BACT</name>
<sequence>MAHVNLSALQTLLRALRGRNYRLYCAGQGISLVGTWMQQVAMSWLVYRMTGSAYLLGVVGFASRAPTFLLAPFAGVLADRWNRHHLLMLTQALAMLQAALLAAAVLYGVIQVWHIVVLCLLLGAITALEIPARQTLVVELVDREHLGNAIALNSSMVHISQLIGPAVAGMLVASVGEGVCFILNGASYLAVLLALAAMRLPPSPHLKSPRRRVLQELRDGVTYSFGFRPIRNLLLLIALLSLVGTPYSVLLPVFAKELLHGDAHTFGFMMTAGAGGALAGTAYLASRKSVLGHPGLIVVSGVSFALGIGAFALSTNIVLSLASLTLAGFGIMTLAATSNTVLQTILEEDKRGRVMSLYATAWMVFPFGSYLVGVLADLIGPRWTILLGAACCLVGTFLFGRYLPRMRAQVHTIYLKMGIIKDPA</sequence>
<dbReference type="InterPro" id="IPR020846">
    <property type="entry name" value="MFS_dom"/>
</dbReference>
<dbReference type="AlphaFoldDB" id="A0A8J7JGD9"/>
<feature type="transmembrane region" description="Helical" evidence="7">
    <location>
        <begin position="21"/>
        <end position="47"/>
    </location>
</feature>
<dbReference type="InterPro" id="IPR036259">
    <property type="entry name" value="MFS_trans_sf"/>
</dbReference>
<feature type="domain" description="Major facilitator superfamily (MFS) profile" evidence="8">
    <location>
        <begin position="1"/>
        <end position="407"/>
    </location>
</feature>
<dbReference type="PANTHER" id="PTHR23513:SF11">
    <property type="entry name" value="STAPHYLOFERRIN A TRANSPORTER"/>
    <property type="match status" value="1"/>
</dbReference>
<dbReference type="Pfam" id="PF05977">
    <property type="entry name" value="MFS_3"/>
    <property type="match status" value="1"/>
</dbReference>
<dbReference type="CDD" id="cd06173">
    <property type="entry name" value="MFS_MefA_like"/>
    <property type="match status" value="1"/>
</dbReference>
<feature type="transmembrane region" description="Helical" evidence="7">
    <location>
        <begin position="86"/>
        <end position="106"/>
    </location>
</feature>
<dbReference type="Gene3D" id="1.20.1250.20">
    <property type="entry name" value="MFS general substrate transporter like domains"/>
    <property type="match status" value="1"/>
</dbReference>
<feature type="transmembrane region" description="Helical" evidence="7">
    <location>
        <begin position="53"/>
        <end position="74"/>
    </location>
</feature>
<evidence type="ECO:0000256" key="3">
    <source>
        <dbReference type="ARBA" id="ARBA00022475"/>
    </source>
</evidence>
<keyword evidence="5 7" id="KW-1133">Transmembrane helix</keyword>
<feature type="transmembrane region" description="Helical" evidence="7">
    <location>
        <begin position="382"/>
        <end position="403"/>
    </location>
</feature>
<evidence type="ECO:0000256" key="4">
    <source>
        <dbReference type="ARBA" id="ARBA00022692"/>
    </source>
</evidence>
<dbReference type="SUPFAM" id="SSF103473">
    <property type="entry name" value="MFS general substrate transporter"/>
    <property type="match status" value="1"/>
</dbReference>
<dbReference type="GO" id="GO:0022857">
    <property type="term" value="F:transmembrane transporter activity"/>
    <property type="evidence" value="ECO:0007669"/>
    <property type="project" value="InterPro"/>
</dbReference>
<evidence type="ECO:0000256" key="7">
    <source>
        <dbReference type="SAM" id="Phobius"/>
    </source>
</evidence>
<dbReference type="PROSITE" id="PS50850">
    <property type="entry name" value="MFS"/>
    <property type="match status" value="1"/>
</dbReference>
<feature type="transmembrane region" description="Helical" evidence="7">
    <location>
        <begin position="296"/>
        <end position="313"/>
    </location>
</feature>
<gene>
    <name evidence="9" type="ORF">JFN93_13700</name>
</gene>
<keyword evidence="3" id="KW-1003">Cell membrane</keyword>
<organism evidence="9 10">
    <name type="scientific">Geomesophilobacter sediminis</name>
    <dbReference type="NCBI Taxonomy" id="2798584"/>
    <lineage>
        <taxon>Bacteria</taxon>
        <taxon>Pseudomonadati</taxon>
        <taxon>Thermodesulfobacteriota</taxon>
        <taxon>Desulfuromonadia</taxon>
        <taxon>Geobacterales</taxon>
        <taxon>Geobacteraceae</taxon>
        <taxon>Geomesophilobacter</taxon>
    </lineage>
</organism>
<keyword evidence="4 7" id="KW-0812">Transmembrane</keyword>
<comment type="subcellular location">
    <subcellularLocation>
        <location evidence="1">Cell membrane</location>
        <topology evidence="1">Multi-pass membrane protein</topology>
    </subcellularLocation>
</comment>
<keyword evidence="10" id="KW-1185">Reference proteome</keyword>
<protein>
    <submittedName>
        <fullName evidence="9">MFS transporter</fullName>
    </submittedName>
</protein>
<feature type="transmembrane region" description="Helical" evidence="7">
    <location>
        <begin position="233"/>
        <end position="254"/>
    </location>
</feature>
<feature type="transmembrane region" description="Helical" evidence="7">
    <location>
        <begin position="266"/>
        <end position="284"/>
    </location>
</feature>
<feature type="transmembrane region" description="Helical" evidence="7">
    <location>
        <begin position="112"/>
        <end position="130"/>
    </location>
</feature>
<accession>A0A8J7JGD9</accession>
<dbReference type="EMBL" id="JAEMHM010000010">
    <property type="protein sequence ID" value="MBJ6725769.1"/>
    <property type="molecule type" value="Genomic_DNA"/>
</dbReference>